<name>A0A1Q2M678_9GAMM</name>
<dbReference type="OrthoDB" id="5737336at2"/>
<gene>
    <name evidence="1" type="ORF">Mag101_11465</name>
</gene>
<organism evidence="1 2">
    <name type="scientific">Microbulbifer agarilyticus</name>
    <dbReference type="NCBI Taxonomy" id="260552"/>
    <lineage>
        <taxon>Bacteria</taxon>
        <taxon>Pseudomonadati</taxon>
        <taxon>Pseudomonadota</taxon>
        <taxon>Gammaproteobacteria</taxon>
        <taxon>Cellvibrionales</taxon>
        <taxon>Microbulbiferaceae</taxon>
        <taxon>Microbulbifer</taxon>
    </lineage>
</organism>
<reference evidence="1" key="1">
    <citation type="submission" date="2017-02" db="EMBL/GenBank/DDBJ databases">
        <title>Genome of Microbulbifer agarilyticus GP101.</title>
        <authorList>
            <person name="Jung J."/>
            <person name="Bae S.S."/>
            <person name="Baek K."/>
        </authorList>
    </citation>
    <scope>NUCLEOTIDE SEQUENCE [LARGE SCALE GENOMIC DNA]</scope>
    <source>
        <strain evidence="1">GP101</strain>
    </source>
</reference>
<dbReference type="KEGG" id="maga:Mag101_11465"/>
<dbReference type="RefSeq" id="WP_077404967.1">
    <property type="nucleotide sequence ID" value="NZ_CP019650.1"/>
</dbReference>
<protein>
    <recommendedName>
        <fullName evidence="3">PepSY domain-containing protein</fullName>
    </recommendedName>
</protein>
<dbReference type="EMBL" id="CP019650">
    <property type="protein sequence ID" value="AQQ68186.1"/>
    <property type="molecule type" value="Genomic_DNA"/>
</dbReference>
<accession>A0A1Q2M678</accession>
<sequence length="139" mass="14900">MKVTRGPQAAQQVKGAVSINFAGMKLVPFAVLACLILATLVSAPVSAASAVSREMSQAVPQVAKVRHLNVQPLATVRVQNKGISKNEAAALVKRRFGGKILAISEVQRKGKSMFRVKGLSDKSQVYVVFVDRQSGRISR</sequence>
<evidence type="ECO:0008006" key="3">
    <source>
        <dbReference type="Google" id="ProtNLM"/>
    </source>
</evidence>
<keyword evidence="2" id="KW-1185">Reference proteome</keyword>
<evidence type="ECO:0000313" key="2">
    <source>
        <dbReference type="Proteomes" id="UP000188219"/>
    </source>
</evidence>
<dbReference type="AlphaFoldDB" id="A0A1Q2M678"/>
<dbReference type="STRING" id="260552.Mag101_11465"/>
<dbReference type="Proteomes" id="UP000188219">
    <property type="component" value="Chromosome"/>
</dbReference>
<evidence type="ECO:0000313" key="1">
    <source>
        <dbReference type="EMBL" id="AQQ68186.1"/>
    </source>
</evidence>
<proteinExistence type="predicted"/>